<dbReference type="InterPro" id="IPR016274">
    <property type="entry name" value="Histidine_acid_Pase_euk"/>
</dbReference>
<dbReference type="SUPFAM" id="SSF53254">
    <property type="entry name" value="Phosphoglycerate mutase-like"/>
    <property type="match status" value="1"/>
</dbReference>
<feature type="disulfide bond" evidence="3">
    <location>
        <begin position="410"/>
        <end position="418"/>
    </location>
</feature>
<evidence type="ECO:0000256" key="3">
    <source>
        <dbReference type="PIRSR" id="PIRSR000894-2"/>
    </source>
</evidence>
<dbReference type="OrthoDB" id="6509975at2759"/>
<reference evidence="5" key="1">
    <citation type="submission" date="2020-10" db="EMBL/GenBank/DDBJ databases">
        <title>Genome Sequence of Monilinia vaccinii-corymbosi Sheds Light on Mummy Berry Disease Infection of Blueberry and Mating Type.</title>
        <authorList>
            <person name="Yow A.G."/>
            <person name="Zhang Y."/>
            <person name="Bansal K."/>
            <person name="Eacker S.M."/>
            <person name="Sullivan S."/>
            <person name="Liachko I."/>
            <person name="Cubeta M.A."/>
            <person name="Rollins J.A."/>
            <person name="Ashrafi H."/>
        </authorList>
    </citation>
    <scope>NUCLEOTIDE SEQUENCE</scope>
    <source>
        <strain evidence="5">RL-1</strain>
    </source>
</reference>
<dbReference type="AlphaFoldDB" id="A0A8A3PIT7"/>
<evidence type="ECO:0000256" key="4">
    <source>
        <dbReference type="SAM" id="SignalP"/>
    </source>
</evidence>
<dbReference type="PIRSF" id="PIRSF000894">
    <property type="entry name" value="Acid_phosphatase"/>
    <property type="match status" value="1"/>
</dbReference>
<dbReference type="Pfam" id="PF00328">
    <property type="entry name" value="His_Phos_2"/>
    <property type="match status" value="1"/>
</dbReference>
<dbReference type="Proteomes" id="UP000672032">
    <property type="component" value="Chromosome 5"/>
</dbReference>
<dbReference type="PANTHER" id="PTHR20963">
    <property type="entry name" value="MULTIPLE INOSITOL POLYPHOSPHATE PHOSPHATASE-RELATED"/>
    <property type="match status" value="1"/>
</dbReference>
<evidence type="ECO:0000256" key="1">
    <source>
        <dbReference type="ARBA" id="ARBA00022801"/>
    </source>
</evidence>
<evidence type="ECO:0000313" key="6">
    <source>
        <dbReference type="Proteomes" id="UP000672032"/>
    </source>
</evidence>
<dbReference type="FunFam" id="3.40.50.1240:FF:000065">
    <property type="entry name" value="Similar to histidine acid phosphatase"/>
    <property type="match status" value="1"/>
</dbReference>
<dbReference type="EMBL" id="CP063409">
    <property type="protein sequence ID" value="QSZ35192.1"/>
    <property type="molecule type" value="Genomic_DNA"/>
</dbReference>
<dbReference type="GO" id="GO:0003993">
    <property type="term" value="F:acid phosphatase activity"/>
    <property type="evidence" value="ECO:0007669"/>
    <property type="project" value="TreeGrafter"/>
</dbReference>
<dbReference type="InterPro" id="IPR029033">
    <property type="entry name" value="His_PPase_superfam"/>
</dbReference>
<dbReference type="Gene3D" id="3.40.50.1240">
    <property type="entry name" value="Phosphoglycerate mutase-like"/>
    <property type="match status" value="1"/>
</dbReference>
<protein>
    <recommendedName>
        <fullName evidence="7">Acid phosphatase</fullName>
    </recommendedName>
</protein>
<gene>
    <name evidence="5" type="ORF">DSL72_008059</name>
</gene>
<feature type="disulfide bond" evidence="3">
    <location>
        <begin position="55"/>
        <end position="385"/>
    </location>
</feature>
<organism evidence="5 6">
    <name type="scientific">Monilinia vaccinii-corymbosi</name>
    <dbReference type="NCBI Taxonomy" id="61207"/>
    <lineage>
        <taxon>Eukaryota</taxon>
        <taxon>Fungi</taxon>
        <taxon>Dikarya</taxon>
        <taxon>Ascomycota</taxon>
        <taxon>Pezizomycotina</taxon>
        <taxon>Leotiomycetes</taxon>
        <taxon>Helotiales</taxon>
        <taxon>Sclerotiniaceae</taxon>
        <taxon>Monilinia</taxon>
    </lineage>
</organism>
<dbReference type="GO" id="GO:0009277">
    <property type="term" value="C:fungal-type cell wall"/>
    <property type="evidence" value="ECO:0007669"/>
    <property type="project" value="TreeGrafter"/>
</dbReference>
<proteinExistence type="predicted"/>
<feature type="disulfide bond" evidence="3">
    <location>
        <begin position="242"/>
        <end position="255"/>
    </location>
</feature>
<keyword evidence="4" id="KW-0732">Signal</keyword>
<keyword evidence="2" id="KW-0325">Glycoprotein</keyword>
<keyword evidence="3" id="KW-1015">Disulfide bond</keyword>
<feature type="signal peptide" evidence="4">
    <location>
        <begin position="1"/>
        <end position="19"/>
    </location>
</feature>
<sequence length="455" mass="49993">MQFSAVLLTLALQATNVVSHSPNSYSFDPLEHLAGTAPPFDPQNPPTDPAPPQGCNVTRAAYLVRHAAIYANDFDYEEYIEPFVQKLANTSVNWASIPSLSFLSTWQAPITDAEIEMLTRSGKLEATNFGVDTAQRYQSLRTPKKIWTSTAERTVKTAQSFSNGIANDASDIEIVQIYEGKNDSANSLTPYKGCPAYSSSRGSDQSGEFQEIYTKPIAARFNSLAPAFNFTADDVYAMSLLCGYETVIRGSSPFCDLSVLSPTDWLGFEYTNDIQSFYNTGYGHEASGAIGFPWVNATFNILMTTQNPASNTTQDQDQDLYISFTHRELPPTVITALGLFNNSAYTGANNINGTMPLHQINHQRAWKSSAFLPFLTSIAIEKLECESFGYDAGTYYRVLVNNSPQDLVDCTSGPGTSCKEDEVRDWLGERAEVVGSFVHVCGVDYENGTDILGIY</sequence>
<keyword evidence="1" id="KW-0378">Hydrolase</keyword>
<feature type="chain" id="PRO_5032454745" description="Acid phosphatase" evidence="4">
    <location>
        <begin position="20"/>
        <end position="455"/>
    </location>
</feature>
<evidence type="ECO:0000313" key="5">
    <source>
        <dbReference type="EMBL" id="QSZ35192.1"/>
    </source>
</evidence>
<dbReference type="InterPro" id="IPR000560">
    <property type="entry name" value="His_Pase_clade-2"/>
</dbReference>
<evidence type="ECO:0008006" key="7">
    <source>
        <dbReference type="Google" id="ProtNLM"/>
    </source>
</evidence>
<evidence type="ECO:0000256" key="2">
    <source>
        <dbReference type="ARBA" id="ARBA00023180"/>
    </source>
</evidence>
<accession>A0A8A3PIT7</accession>
<keyword evidence="6" id="KW-1185">Reference proteome</keyword>
<dbReference type="PANTHER" id="PTHR20963:SF14">
    <property type="entry name" value="ACID PHOSPHATASE, PUTATIVE-RELATED"/>
    <property type="match status" value="1"/>
</dbReference>
<dbReference type="CDD" id="cd07061">
    <property type="entry name" value="HP_HAP_like"/>
    <property type="match status" value="1"/>
</dbReference>
<name>A0A8A3PIT7_9HELO</name>